<accession>A0A917LFC7</accession>
<dbReference type="PROSITE" id="PS50983">
    <property type="entry name" value="FE_B12_PBP"/>
    <property type="match status" value="1"/>
</dbReference>
<dbReference type="EMBL" id="BMCU01000003">
    <property type="protein sequence ID" value="GGG17444.1"/>
    <property type="molecule type" value="Genomic_DNA"/>
</dbReference>
<organism evidence="2 3">
    <name type="scientific">Rhodococcoides trifolii</name>
    <dbReference type="NCBI Taxonomy" id="908250"/>
    <lineage>
        <taxon>Bacteria</taxon>
        <taxon>Bacillati</taxon>
        <taxon>Actinomycetota</taxon>
        <taxon>Actinomycetes</taxon>
        <taxon>Mycobacteriales</taxon>
        <taxon>Nocardiaceae</taxon>
        <taxon>Rhodococcoides</taxon>
    </lineage>
</organism>
<dbReference type="SUPFAM" id="SSF53807">
    <property type="entry name" value="Helical backbone' metal receptor"/>
    <property type="match status" value="1"/>
</dbReference>
<reference evidence="2" key="2">
    <citation type="submission" date="2020-09" db="EMBL/GenBank/DDBJ databases">
        <authorList>
            <person name="Sun Q."/>
            <person name="Sedlacek I."/>
        </authorList>
    </citation>
    <scope>NUCLEOTIDE SEQUENCE</scope>
    <source>
        <strain evidence="2">CCM 7905</strain>
    </source>
</reference>
<gene>
    <name evidence="2" type="ORF">GCM10007304_34470</name>
</gene>
<evidence type="ECO:0000259" key="1">
    <source>
        <dbReference type="PROSITE" id="PS50983"/>
    </source>
</evidence>
<sequence length="106" mass="11693">MQFMTRLGFTPNPTIAEQTAVRFSVPISNEQLNLLDADLVVIFPITTSAEQVEQDPIFREVPAVRDGRYLVFDDPEASKSYSTNSALSLGYALDTVVPILAEKLST</sequence>
<keyword evidence="3" id="KW-1185">Reference proteome</keyword>
<proteinExistence type="predicted"/>
<evidence type="ECO:0000313" key="2">
    <source>
        <dbReference type="EMBL" id="GGG17444.1"/>
    </source>
</evidence>
<evidence type="ECO:0000313" key="3">
    <source>
        <dbReference type="Proteomes" id="UP000654257"/>
    </source>
</evidence>
<dbReference type="InterPro" id="IPR002491">
    <property type="entry name" value="ABC_transptr_periplasmic_BD"/>
</dbReference>
<protein>
    <recommendedName>
        <fullName evidence="1">Fe/B12 periplasmic-binding domain-containing protein</fullName>
    </recommendedName>
</protein>
<dbReference type="Proteomes" id="UP000654257">
    <property type="component" value="Unassembled WGS sequence"/>
</dbReference>
<dbReference type="AlphaFoldDB" id="A0A917LFC7"/>
<dbReference type="Gene3D" id="3.40.50.1980">
    <property type="entry name" value="Nitrogenase molybdenum iron protein domain"/>
    <property type="match status" value="1"/>
</dbReference>
<name>A0A917LFC7_9NOCA</name>
<reference evidence="2" key="1">
    <citation type="journal article" date="2014" name="Int. J. Syst. Evol. Microbiol.">
        <title>Complete genome sequence of Corynebacterium casei LMG S-19264T (=DSM 44701T), isolated from a smear-ripened cheese.</title>
        <authorList>
            <consortium name="US DOE Joint Genome Institute (JGI-PGF)"/>
            <person name="Walter F."/>
            <person name="Albersmeier A."/>
            <person name="Kalinowski J."/>
            <person name="Ruckert C."/>
        </authorList>
    </citation>
    <scope>NUCLEOTIDE SEQUENCE</scope>
    <source>
        <strain evidence="2">CCM 7905</strain>
    </source>
</reference>
<feature type="domain" description="Fe/B12 periplasmic-binding" evidence="1">
    <location>
        <begin position="1"/>
        <end position="104"/>
    </location>
</feature>
<comment type="caution">
    <text evidence="2">The sequence shown here is derived from an EMBL/GenBank/DDBJ whole genome shotgun (WGS) entry which is preliminary data.</text>
</comment>